<organism evidence="5 6">
    <name type="scientific">Neokomagataea tanensis</name>
    <dbReference type="NCBI Taxonomy" id="661191"/>
    <lineage>
        <taxon>Bacteria</taxon>
        <taxon>Pseudomonadati</taxon>
        <taxon>Pseudomonadota</taxon>
        <taxon>Alphaproteobacteria</taxon>
        <taxon>Acetobacterales</taxon>
        <taxon>Acetobacteraceae</taxon>
        <taxon>Neokomagataea</taxon>
    </lineage>
</organism>
<dbReference type="InterPro" id="IPR003593">
    <property type="entry name" value="AAA+_ATPase"/>
</dbReference>
<protein>
    <submittedName>
        <fullName evidence="5">ATP-binding cassette domain-containing protein</fullName>
    </submittedName>
</protein>
<keyword evidence="1" id="KW-0813">Transport</keyword>
<dbReference type="GO" id="GO:0005524">
    <property type="term" value="F:ATP binding"/>
    <property type="evidence" value="ECO:0007669"/>
    <property type="project" value="UniProtKB-KW"/>
</dbReference>
<dbReference type="RefSeq" id="WP_141492107.1">
    <property type="nucleotide sequence ID" value="NZ_CP032485.1"/>
</dbReference>
<sequence>MPILALNNVSKSFGNKIAVRDLSFSLQTGEIFGFLGGNGAGKTTSLRMILNIATPDSGKIEFFGKPIQPEHLHNISFLPEERGLYRNMTAIDTLVYFGRLKGLTRNDALQRAKSILNRFGLSAESQKKLTEFSKGMAQKVQIGIALINEPKLLILDEPFSGLDPINQTVLEDEILCAAQNGTTVLFSTHIMQHAERLSQRILILKQGETRFHGTVAEALRSVGNTVMLTTTANPTSIPGITRAECVSQDSSGWNRWAVTLGPEQSPSDLLLYCTQNALPLTAFEQPRPTLHDAFIHIAGNAASPVSKAA</sequence>
<proteinExistence type="predicted"/>
<dbReference type="Proteomes" id="UP000317214">
    <property type="component" value="Chromosome"/>
</dbReference>
<dbReference type="EMBL" id="CP032485">
    <property type="protein sequence ID" value="QDH24271.1"/>
    <property type="molecule type" value="Genomic_DNA"/>
</dbReference>
<dbReference type="PANTHER" id="PTHR42939">
    <property type="entry name" value="ABC TRANSPORTER ATP-BINDING PROTEIN ALBC-RELATED"/>
    <property type="match status" value="1"/>
</dbReference>
<dbReference type="OrthoDB" id="9778547at2"/>
<evidence type="ECO:0000313" key="5">
    <source>
        <dbReference type="EMBL" id="QDH24271.1"/>
    </source>
</evidence>
<dbReference type="GO" id="GO:0016887">
    <property type="term" value="F:ATP hydrolysis activity"/>
    <property type="evidence" value="ECO:0007669"/>
    <property type="project" value="InterPro"/>
</dbReference>
<dbReference type="InterPro" id="IPR017871">
    <property type="entry name" value="ABC_transporter-like_CS"/>
</dbReference>
<dbReference type="InterPro" id="IPR027417">
    <property type="entry name" value="P-loop_NTPase"/>
</dbReference>
<dbReference type="InterPro" id="IPR003439">
    <property type="entry name" value="ABC_transporter-like_ATP-bd"/>
</dbReference>
<dbReference type="Gene3D" id="3.40.50.300">
    <property type="entry name" value="P-loop containing nucleotide triphosphate hydrolases"/>
    <property type="match status" value="1"/>
</dbReference>
<reference evidence="5 6" key="1">
    <citation type="submission" date="2018-09" db="EMBL/GenBank/DDBJ databases">
        <title>The complete genome sequence of Neokomagataea tanensis NBRC 106556(T).</title>
        <authorList>
            <person name="Chua K.-O."/>
            <person name="See-Too W.-S."/>
            <person name="Hong K.-W."/>
            <person name="Yin W.-F."/>
            <person name="Chan K.-G."/>
        </authorList>
    </citation>
    <scope>NUCLEOTIDE SEQUENCE [LARGE SCALE GENOMIC DNA]</scope>
    <source>
        <strain evidence="6">AH13 \ NBRC 106556</strain>
    </source>
</reference>
<keyword evidence="2" id="KW-0547">Nucleotide-binding</keyword>
<evidence type="ECO:0000256" key="3">
    <source>
        <dbReference type="ARBA" id="ARBA00022840"/>
    </source>
</evidence>
<evidence type="ECO:0000259" key="4">
    <source>
        <dbReference type="PROSITE" id="PS50893"/>
    </source>
</evidence>
<dbReference type="AlphaFoldDB" id="A0A4Y6V6N7"/>
<dbReference type="SUPFAM" id="SSF52540">
    <property type="entry name" value="P-loop containing nucleoside triphosphate hydrolases"/>
    <property type="match status" value="1"/>
</dbReference>
<evidence type="ECO:0000256" key="1">
    <source>
        <dbReference type="ARBA" id="ARBA00022448"/>
    </source>
</evidence>
<dbReference type="KEGG" id="ntn:D5366_02245"/>
<dbReference type="PANTHER" id="PTHR42939:SF1">
    <property type="entry name" value="ABC TRANSPORTER ATP-BINDING PROTEIN ALBC-RELATED"/>
    <property type="match status" value="1"/>
</dbReference>
<accession>A0A4Y6V6N7</accession>
<evidence type="ECO:0000313" key="6">
    <source>
        <dbReference type="Proteomes" id="UP000317214"/>
    </source>
</evidence>
<feature type="domain" description="ABC transporter" evidence="4">
    <location>
        <begin position="4"/>
        <end position="231"/>
    </location>
</feature>
<keyword evidence="6" id="KW-1185">Reference proteome</keyword>
<dbReference type="PROSITE" id="PS50893">
    <property type="entry name" value="ABC_TRANSPORTER_2"/>
    <property type="match status" value="1"/>
</dbReference>
<gene>
    <name evidence="5" type="ORF">D5366_02245</name>
</gene>
<evidence type="ECO:0000256" key="2">
    <source>
        <dbReference type="ARBA" id="ARBA00022741"/>
    </source>
</evidence>
<dbReference type="Pfam" id="PF00005">
    <property type="entry name" value="ABC_tran"/>
    <property type="match status" value="1"/>
</dbReference>
<keyword evidence="3 5" id="KW-0067">ATP-binding</keyword>
<dbReference type="PROSITE" id="PS00211">
    <property type="entry name" value="ABC_TRANSPORTER_1"/>
    <property type="match status" value="1"/>
</dbReference>
<name>A0A4Y6V6N7_9PROT</name>
<dbReference type="InterPro" id="IPR051782">
    <property type="entry name" value="ABC_Transporter_VariousFunc"/>
</dbReference>
<dbReference type="SMART" id="SM00382">
    <property type="entry name" value="AAA"/>
    <property type="match status" value="1"/>
</dbReference>